<keyword evidence="2" id="KW-0813">Transport</keyword>
<dbReference type="EMBL" id="OZ004258">
    <property type="protein sequence ID" value="CAK7914475.1"/>
    <property type="molecule type" value="Genomic_DNA"/>
</dbReference>
<evidence type="ECO:0000256" key="5">
    <source>
        <dbReference type="ARBA" id="ARBA00022737"/>
    </source>
</evidence>
<dbReference type="Gene3D" id="2.130.10.10">
    <property type="entry name" value="YVTN repeat-like/Quinoprotein amine dehydrogenase"/>
    <property type="match status" value="1"/>
</dbReference>
<keyword evidence="3" id="KW-0926">Vacuole</keyword>
<keyword evidence="11" id="KW-1185">Reference proteome</keyword>
<dbReference type="Pfam" id="PF21032">
    <property type="entry name" value="PROPPIN"/>
    <property type="match status" value="1"/>
</dbReference>
<dbReference type="SUPFAM" id="SSF50978">
    <property type="entry name" value="WD40 repeat-like"/>
    <property type="match status" value="1"/>
</dbReference>
<dbReference type="InterPro" id="IPR015943">
    <property type="entry name" value="WD40/YVTN_repeat-like_dom_sf"/>
</dbReference>
<organism evidence="10 11">
    <name type="scientific">[Candida] anglica</name>
    <dbReference type="NCBI Taxonomy" id="148631"/>
    <lineage>
        <taxon>Eukaryota</taxon>
        <taxon>Fungi</taxon>
        <taxon>Dikarya</taxon>
        <taxon>Ascomycota</taxon>
        <taxon>Saccharomycotina</taxon>
        <taxon>Pichiomycetes</taxon>
        <taxon>Debaryomycetaceae</taxon>
        <taxon>Kurtzmaniella</taxon>
    </lineage>
</organism>
<gene>
    <name evidence="10" type="primary">HSV2</name>
    <name evidence="10" type="ORF">CAAN4_F16600</name>
</gene>
<dbReference type="InterPro" id="IPR048720">
    <property type="entry name" value="PROPPIN"/>
</dbReference>
<evidence type="ECO:0000313" key="10">
    <source>
        <dbReference type="EMBL" id="CAK7914475.1"/>
    </source>
</evidence>
<feature type="region of interest" description="Disordered" evidence="9">
    <location>
        <begin position="80"/>
        <end position="117"/>
    </location>
</feature>
<dbReference type="InterPro" id="IPR036322">
    <property type="entry name" value="WD40_repeat_dom_sf"/>
</dbReference>
<reference evidence="10 11" key="1">
    <citation type="submission" date="2024-01" db="EMBL/GenBank/DDBJ databases">
        <authorList>
            <consortium name="Genoscope - CEA"/>
            <person name="William W."/>
        </authorList>
    </citation>
    <scope>NUCLEOTIDE SEQUENCE [LARGE SCALE GENOMIC DNA]</scope>
    <source>
        <strain evidence="10 11">29B2s-10</strain>
    </source>
</reference>
<dbReference type="Proteomes" id="UP001497600">
    <property type="component" value="Chromosome F"/>
</dbReference>
<feature type="compositionally biased region" description="Low complexity" evidence="9">
    <location>
        <begin position="96"/>
        <end position="110"/>
    </location>
</feature>
<comment type="subcellular location">
    <subcellularLocation>
        <location evidence="1">Endomembrane system</location>
        <topology evidence="1">Peripheral membrane protein</topology>
    </subcellularLocation>
    <subcellularLocation>
        <location evidence="8">Vacuole membrane</location>
    </subcellularLocation>
</comment>
<dbReference type="SMART" id="SM00320">
    <property type="entry name" value="WD40"/>
    <property type="match status" value="3"/>
</dbReference>
<evidence type="ECO:0000256" key="9">
    <source>
        <dbReference type="SAM" id="MobiDB-lite"/>
    </source>
</evidence>
<evidence type="ECO:0000256" key="4">
    <source>
        <dbReference type="ARBA" id="ARBA00022574"/>
    </source>
</evidence>
<evidence type="ECO:0000256" key="1">
    <source>
        <dbReference type="ARBA" id="ARBA00004184"/>
    </source>
</evidence>
<keyword evidence="6" id="KW-0653">Protein transport</keyword>
<evidence type="ECO:0000256" key="3">
    <source>
        <dbReference type="ARBA" id="ARBA00022554"/>
    </source>
</evidence>
<feature type="compositionally biased region" description="Gly residues" evidence="9">
    <location>
        <begin position="403"/>
        <end position="428"/>
    </location>
</feature>
<evidence type="ECO:0000256" key="7">
    <source>
        <dbReference type="ARBA" id="ARBA00025740"/>
    </source>
</evidence>
<feature type="region of interest" description="Disordered" evidence="9">
    <location>
        <begin position="394"/>
        <end position="436"/>
    </location>
</feature>
<protein>
    <submittedName>
        <fullName evidence="10">SVP1-like protein 2</fullName>
    </submittedName>
</protein>
<comment type="similarity">
    <text evidence="7">Belongs to the WD repeat PROPPIN family.</text>
</comment>
<keyword evidence="4" id="KW-0853">WD repeat</keyword>
<proteinExistence type="inferred from homology"/>
<evidence type="ECO:0000313" key="11">
    <source>
        <dbReference type="Proteomes" id="UP001497600"/>
    </source>
</evidence>
<dbReference type="PANTHER" id="PTHR11227">
    <property type="entry name" value="WD-REPEAT PROTEIN INTERACTING WITH PHOSPHOINOSIDES WIPI -RELATED"/>
    <property type="match status" value="1"/>
</dbReference>
<evidence type="ECO:0000256" key="8">
    <source>
        <dbReference type="ARBA" id="ARBA00037813"/>
    </source>
</evidence>
<evidence type="ECO:0000256" key="2">
    <source>
        <dbReference type="ARBA" id="ARBA00022448"/>
    </source>
</evidence>
<keyword evidence="5" id="KW-0677">Repeat</keyword>
<evidence type="ECO:0000256" key="6">
    <source>
        <dbReference type="ARBA" id="ARBA00022927"/>
    </source>
</evidence>
<name>A0ABP0EG71_9ASCO</name>
<accession>A0ABP0EG71</accession>
<sequence>MNTHQALAGHGSAGLAGGHPHQRLLCVTFNQDQGCFAVGHEGGFHVYSTDPVDSRVQRNFRGHGVVGHGAAVVGNIAATGAKPHHQGDKPPAPPHGGTANSSGGTTSASGGDTGGSGIGHVTMLHRTNYLALVGGGKHPRFSNNKLVIWDDLKRKSSLQLEFTSAVLNVLLSRIRIVVVLRSQVLVYGFSAPPKKFASYETADNEQGLADLAATATSVSITSHRPPHGSGSIGSLSSSIEAFSETSAGGGGGGAAAAVTSGSVASAGSTGSSAGSTGSSSSPCQILAFPGRSAGQIQLVDVSPAGQERNLISIIKAHKSKIRCLTLNRQGTLVASASETGTLIRVHSTHNTALLYEFRRGLDRAVITSMKFSHNDSRLAVLSDKNTLHVYNVGGSGASTSSGGTSGVSSGGGGGTATSGLGTVPGGSLGDTLHTPPANRQHLLRRLPIPVPNYFRSTWSFCSVNTNQYHSEEDELSGVPDTGVVGWSGNDSVIIVWKNKGIWEKYVLVERRNSQDGKHTWDIVRDSWKRLDVLP</sequence>
<dbReference type="InterPro" id="IPR001680">
    <property type="entry name" value="WD40_rpt"/>
</dbReference>